<evidence type="ECO:0000256" key="3">
    <source>
        <dbReference type="ARBA" id="ARBA00022747"/>
    </source>
</evidence>
<dbReference type="GO" id="GO:0032259">
    <property type="term" value="P:methylation"/>
    <property type="evidence" value="ECO:0007669"/>
    <property type="project" value="UniProtKB-KW"/>
</dbReference>
<gene>
    <name evidence="6" type="ORF">HED35_03865</name>
</gene>
<dbReference type="GO" id="GO:0008170">
    <property type="term" value="F:N-methyltransferase activity"/>
    <property type="evidence" value="ECO:0007669"/>
    <property type="project" value="InterPro"/>
</dbReference>
<keyword evidence="2 6" id="KW-0808">Transferase</keyword>
<protein>
    <recommendedName>
        <fullName evidence="4">Methyltransferase</fullName>
        <ecNumber evidence="4">2.1.1.-</ecNumber>
    </recommendedName>
</protein>
<dbReference type="GO" id="GO:0009307">
    <property type="term" value="P:DNA restriction-modification system"/>
    <property type="evidence" value="ECO:0007669"/>
    <property type="project" value="UniProtKB-KW"/>
</dbReference>
<evidence type="ECO:0000256" key="4">
    <source>
        <dbReference type="RuleBase" id="RU362026"/>
    </source>
</evidence>
<dbReference type="Pfam" id="PF01555">
    <property type="entry name" value="N6_N4_Mtase"/>
    <property type="match status" value="1"/>
</dbReference>
<evidence type="ECO:0000259" key="5">
    <source>
        <dbReference type="Pfam" id="PF01555"/>
    </source>
</evidence>
<evidence type="ECO:0000256" key="2">
    <source>
        <dbReference type="ARBA" id="ARBA00022679"/>
    </source>
</evidence>
<name>A0A7X6D7H3_9ENTE</name>
<sequence>MNKISDKSIDMILCDLPYGTTRNKWDSIIPLDDLWKQYERIIKDDGAIVLTAQTPFDKVLGASNLKLLKYEWIWQKEAGTGFLNAKKMPLKDHENVLVFYKKLPVYHPQMRKGFKPYTAKKGNHGSNYGSDKGAVTVSNGDRYPLTTIQFPRDKEKLHPTQKPVELFEYLIKTYSNEDDVVLDNCIGSGTTAIACINANRNFIGFENNEEYFNIALERIEKQKNLASATNTN</sequence>
<dbReference type="InterPro" id="IPR002941">
    <property type="entry name" value="DNA_methylase_N4/N6"/>
</dbReference>
<accession>A0A7X6D7H3</accession>
<dbReference type="InterPro" id="IPR001091">
    <property type="entry name" value="RM_Methyltransferase"/>
</dbReference>
<organism evidence="6 7">
    <name type="scientific">Vagococcus fluvialis</name>
    <dbReference type="NCBI Taxonomy" id="2738"/>
    <lineage>
        <taxon>Bacteria</taxon>
        <taxon>Bacillati</taxon>
        <taxon>Bacillota</taxon>
        <taxon>Bacilli</taxon>
        <taxon>Lactobacillales</taxon>
        <taxon>Enterococcaceae</taxon>
        <taxon>Vagococcus</taxon>
    </lineage>
</organism>
<evidence type="ECO:0000256" key="1">
    <source>
        <dbReference type="ARBA" id="ARBA00022603"/>
    </source>
</evidence>
<keyword evidence="3" id="KW-0680">Restriction system</keyword>
<dbReference type="InterPro" id="IPR029063">
    <property type="entry name" value="SAM-dependent_MTases_sf"/>
</dbReference>
<feature type="domain" description="DNA methylase N-4/N-6" evidence="5">
    <location>
        <begin position="9"/>
        <end position="216"/>
    </location>
</feature>
<comment type="similarity">
    <text evidence="4">Belongs to the N(4)/N(6)-methyltransferase family.</text>
</comment>
<dbReference type="SUPFAM" id="SSF53335">
    <property type="entry name" value="S-adenosyl-L-methionine-dependent methyltransferases"/>
    <property type="match status" value="1"/>
</dbReference>
<evidence type="ECO:0000313" key="7">
    <source>
        <dbReference type="Proteomes" id="UP000521358"/>
    </source>
</evidence>
<evidence type="ECO:0000313" key="6">
    <source>
        <dbReference type="EMBL" id="NKC67214.1"/>
    </source>
</evidence>
<proteinExistence type="inferred from homology"/>
<dbReference type="Proteomes" id="UP000521358">
    <property type="component" value="Unassembled WGS sequence"/>
</dbReference>
<dbReference type="EMBL" id="JAAVMB010000003">
    <property type="protein sequence ID" value="NKC67214.1"/>
    <property type="molecule type" value="Genomic_DNA"/>
</dbReference>
<keyword evidence="1 6" id="KW-0489">Methyltransferase</keyword>
<dbReference type="AlphaFoldDB" id="A0A7X6D7H3"/>
<dbReference type="EC" id="2.1.1.-" evidence="4"/>
<dbReference type="PRINTS" id="PR00508">
    <property type="entry name" value="S21N4MTFRASE"/>
</dbReference>
<dbReference type="Gene3D" id="3.40.50.150">
    <property type="entry name" value="Vaccinia Virus protein VP39"/>
    <property type="match status" value="1"/>
</dbReference>
<dbReference type="GO" id="GO:0003677">
    <property type="term" value="F:DNA binding"/>
    <property type="evidence" value="ECO:0007669"/>
    <property type="project" value="InterPro"/>
</dbReference>
<comment type="caution">
    <text evidence="6">The sequence shown here is derived from an EMBL/GenBank/DDBJ whole genome shotgun (WGS) entry which is preliminary data.</text>
</comment>
<reference evidence="6 7" key="1">
    <citation type="submission" date="2020-03" db="EMBL/GenBank/DDBJ databases">
        <title>Bacterial samples isolated from urine from healthy bovine heifers (Gyr breed).</title>
        <authorList>
            <person name="Giannattasio-Ferraz S."/>
            <person name="Maskeri L."/>
            <person name="Penido A."/>
            <person name="Barbosa-Stancioli E.F."/>
            <person name="Putonti C."/>
        </authorList>
    </citation>
    <scope>NUCLEOTIDE SEQUENCE [LARGE SCALE GENOMIC DNA]</scope>
    <source>
        <strain evidence="6 7">UFMG-H7</strain>
    </source>
</reference>